<dbReference type="Gene3D" id="1.10.10.10">
    <property type="entry name" value="Winged helix-like DNA-binding domain superfamily/Winged helix DNA-binding domain"/>
    <property type="match status" value="1"/>
</dbReference>
<keyword evidence="6" id="KW-1185">Reference proteome</keyword>
<dbReference type="CDD" id="cd00090">
    <property type="entry name" value="HTH_ARSR"/>
    <property type="match status" value="1"/>
</dbReference>
<dbReference type="SMART" id="SM00418">
    <property type="entry name" value="HTH_ARSR"/>
    <property type="match status" value="1"/>
</dbReference>
<keyword evidence="2 5" id="KW-0238">DNA-binding</keyword>
<evidence type="ECO:0000256" key="2">
    <source>
        <dbReference type="ARBA" id="ARBA00023125"/>
    </source>
</evidence>
<dbReference type="Proteomes" id="UP000540412">
    <property type="component" value="Unassembled WGS sequence"/>
</dbReference>
<evidence type="ECO:0000313" key="5">
    <source>
        <dbReference type="EMBL" id="MBB5917201.1"/>
    </source>
</evidence>
<evidence type="ECO:0000256" key="3">
    <source>
        <dbReference type="ARBA" id="ARBA00023163"/>
    </source>
</evidence>
<accession>A0A7W9PJA0</accession>
<proteinExistence type="predicted"/>
<dbReference type="GO" id="GO:0003677">
    <property type="term" value="F:DNA binding"/>
    <property type="evidence" value="ECO:0007669"/>
    <property type="project" value="UniProtKB-KW"/>
</dbReference>
<gene>
    <name evidence="5" type="ORF">BJY24_006113</name>
</gene>
<dbReference type="InterPro" id="IPR011991">
    <property type="entry name" value="ArsR-like_HTH"/>
</dbReference>
<keyword evidence="1" id="KW-0805">Transcription regulation</keyword>
<dbReference type="EMBL" id="JACHIT010000002">
    <property type="protein sequence ID" value="MBB5917201.1"/>
    <property type="molecule type" value="Genomic_DNA"/>
</dbReference>
<dbReference type="InterPro" id="IPR001845">
    <property type="entry name" value="HTH_ArsR_DNA-bd_dom"/>
</dbReference>
<feature type="domain" description="HTH arsR-type" evidence="4">
    <location>
        <begin position="251"/>
        <end position="323"/>
    </location>
</feature>
<dbReference type="PANTHER" id="PTHR43132">
    <property type="entry name" value="ARSENICAL RESISTANCE OPERON REPRESSOR ARSR-RELATED"/>
    <property type="match status" value="1"/>
</dbReference>
<sequence length="343" mass="37676">MTMLHLSQAALARCRFAISPLAETLGCLITLQRPRTEPWMSAWRTRHQDAYRAWLADDDVAAGLLPLVAATKWFPEMVAQPPRDGTRTRLDDELAAVAAYTDEQVRAEVATAVAASWAPQDTRWLRNDRLAPRMAAVLEQGWRSFVAPDWARRRAVLERDIAHRAGLLAAYGWRHAVDSMRNRPVWVGDGAIRFSTSDIPDRWIDDGLIFVPRTTPGGWWTCEQPPDYALVYPAFAPAAAAGEDGDDPVATLLGAGRARVLRELARPATSTQLAHCLAVSLGTVSAHLAVLREAGVVTGIRSGRNVVYRLAPRGERLLAALRAESAPIGDDQRGQHFPENGTD</sequence>
<dbReference type="RefSeq" id="WP_063709879.1">
    <property type="nucleotide sequence ID" value="NZ_JACHIT010000002.1"/>
</dbReference>
<dbReference type="AlphaFoldDB" id="A0A7W9PJA0"/>
<organism evidence="5 6">
    <name type="scientific">Nocardia transvalensis</name>
    <dbReference type="NCBI Taxonomy" id="37333"/>
    <lineage>
        <taxon>Bacteria</taxon>
        <taxon>Bacillati</taxon>
        <taxon>Actinomycetota</taxon>
        <taxon>Actinomycetes</taxon>
        <taxon>Mycobacteriales</taxon>
        <taxon>Nocardiaceae</taxon>
        <taxon>Nocardia</taxon>
    </lineage>
</organism>
<dbReference type="InterPro" id="IPR036390">
    <property type="entry name" value="WH_DNA-bd_sf"/>
</dbReference>
<dbReference type="InterPro" id="IPR036388">
    <property type="entry name" value="WH-like_DNA-bd_sf"/>
</dbReference>
<dbReference type="SUPFAM" id="SSF46785">
    <property type="entry name" value="Winged helix' DNA-binding domain"/>
    <property type="match status" value="1"/>
</dbReference>
<reference evidence="5 6" key="1">
    <citation type="submission" date="2020-08" db="EMBL/GenBank/DDBJ databases">
        <title>Sequencing the genomes of 1000 actinobacteria strains.</title>
        <authorList>
            <person name="Klenk H.-P."/>
        </authorList>
    </citation>
    <scope>NUCLEOTIDE SEQUENCE [LARGE SCALE GENOMIC DNA]</scope>
    <source>
        <strain evidence="5 6">DSM 43582</strain>
    </source>
</reference>
<evidence type="ECO:0000259" key="4">
    <source>
        <dbReference type="SMART" id="SM00418"/>
    </source>
</evidence>
<dbReference type="InterPro" id="IPR051011">
    <property type="entry name" value="Metal_resp_trans_reg"/>
</dbReference>
<dbReference type="PANTHER" id="PTHR43132:SF2">
    <property type="entry name" value="ARSENICAL RESISTANCE OPERON REPRESSOR ARSR-RELATED"/>
    <property type="match status" value="1"/>
</dbReference>
<name>A0A7W9PJA0_9NOCA</name>
<protein>
    <submittedName>
        <fullName evidence="5">DNA-binding transcriptional ArsR family regulator</fullName>
    </submittedName>
</protein>
<evidence type="ECO:0000256" key="1">
    <source>
        <dbReference type="ARBA" id="ARBA00023015"/>
    </source>
</evidence>
<comment type="caution">
    <text evidence="5">The sequence shown here is derived from an EMBL/GenBank/DDBJ whole genome shotgun (WGS) entry which is preliminary data.</text>
</comment>
<evidence type="ECO:0000313" key="6">
    <source>
        <dbReference type="Proteomes" id="UP000540412"/>
    </source>
</evidence>
<dbReference type="Pfam" id="PF12840">
    <property type="entry name" value="HTH_20"/>
    <property type="match status" value="1"/>
</dbReference>
<dbReference type="GO" id="GO:0003700">
    <property type="term" value="F:DNA-binding transcription factor activity"/>
    <property type="evidence" value="ECO:0007669"/>
    <property type="project" value="InterPro"/>
</dbReference>
<keyword evidence="3" id="KW-0804">Transcription</keyword>